<evidence type="ECO:0000313" key="6">
    <source>
        <dbReference type="EMBL" id="ANG66550.1"/>
    </source>
</evidence>
<evidence type="ECO:0000259" key="5">
    <source>
        <dbReference type="PROSITE" id="PS51935"/>
    </source>
</evidence>
<organism evidence="6 7">
    <name type="scientific">Chlamydia gallinacea 08-1274/3</name>
    <dbReference type="NCBI Taxonomy" id="1143323"/>
    <lineage>
        <taxon>Bacteria</taxon>
        <taxon>Pseudomonadati</taxon>
        <taxon>Chlamydiota</taxon>
        <taxon>Chlamydiia</taxon>
        <taxon>Chlamydiales</taxon>
        <taxon>Chlamydiaceae</taxon>
        <taxon>Chlamydia/Chlamydophila group</taxon>
        <taxon>Chlamydia</taxon>
    </lineage>
</organism>
<dbReference type="KEGG" id="cgz:M787_004420"/>
<dbReference type="PANTHER" id="PTHR47053:SF1">
    <property type="entry name" value="MUREIN DD-ENDOPEPTIDASE MEPH-RELATED"/>
    <property type="match status" value="1"/>
</dbReference>
<dbReference type="Proteomes" id="UP000019147">
    <property type="component" value="Chromosome"/>
</dbReference>
<keyword evidence="3" id="KW-0378">Hydrolase</keyword>
<proteinExistence type="inferred from homology"/>
<dbReference type="InterPro" id="IPR051202">
    <property type="entry name" value="Peptidase_C40"/>
</dbReference>
<dbReference type="GO" id="GO:0008234">
    <property type="term" value="F:cysteine-type peptidase activity"/>
    <property type="evidence" value="ECO:0007669"/>
    <property type="project" value="UniProtKB-KW"/>
</dbReference>
<keyword evidence="4" id="KW-0788">Thiol protease</keyword>
<reference evidence="6 7" key="1">
    <citation type="journal article" date="2014" name="Syst. Appl. Microbiol.">
        <title>Evidence for the existence of two new members of the family Chlamydiaceae and proposal of Chlamydia avium sp. nov. and Chlamydia gallinacea sp. nov.</title>
        <authorList>
            <person name="Sachse K."/>
            <person name="Laroucau K."/>
            <person name="Riege K."/>
            <person name="Wehner S."/>
            <person name="Dilcher M."/>
            <person name="Creasy H.H."/>
            <person name="Weidmann M."/>
            <person name="Myers G."/>
            <person name="Vorimore F."/>
            <person name="Vicari N."/>
            <person name="Magnino S."/>
            <person name="Liebler-Tenorio E."/>
            <person name="Ruettger A."/>
            <person name="Bavoil P.M."/>
            <person name="Hufert F.T."/>
            <person name="Rossello-Mora R."/>
            <person name="Marz M."/>
        </authorList>
    </citation>
    <scope>NUCLEOTIDE SEQUENCE [LARGE SCALE GENOMIC DNA]</scope>
    <source>
        <strain evidence="6 7">08-1274/3</strain>
    </source>
</reference>
<dbReference type="GeneID" id="81478549"/>
<dbReference type="AlphaFoldDB" id="A0A173E030"/>
<keyword evidence="2" id="KW-0645">Protease</keyword>
<protein>
    <submittedName>
        <fullName evidence="6">Peptidase P60</fullName>
    </submittedName>
</protein>
<name>A0A173E030_9CHLA</name>
<comment type="similarity">
    <text evidence="1">Belongs to the peptidase C40 family.</text>
</comment>
<dbReference type="InterPro" id="IPR000064">
    <property type="entry name" value="NLP_P60_dom"/>
</dbReference>
<sequence length="279" mass="31804">MQHYRLCSSVSNLLSQDGGLETQLLFGERCLLDDGGKYYAYSQIIYSRKHNVWHPYPGYISEQFDAIPGYLAPNALVKTFDAFLEPWHIPLPYGSALVIDPFGNVCLPRNFPSVSKDGKAFCDLNHLRFLNESFSLTTLLQESQKFLDFPYLWGGRCAHNCLVNSGVDCSGFIQILFQANGWNIPRNSRDQYQDCTFIDSFNSLPLGGFVFLQEDKDKHISHIMLKTSSTSLIHALQPAGKVVYFEIGKDGEFAEDRFYFPKKEGKAFFGIPKKRKIFF</sequence>
<evidence type="ECO:0000256" key="4">
    <source>
        <dbReference type="ARBA" id="ARBA00022807"/>
    </source>
</evidence>
<evidence type="ECO:0000256" key="2">
    <source>
        <dbReference type="ARBA" id="ARBA00022670"/>
    </source>
</evidence>
<gene>
    <name evidence="6" type="ORF">M787_004420</name>
</gene>
<dbReference type="RefSeq" id="WP_021828370.1">
    <property type="nucleotide sequence ID" value="NZ_CP015840.1"/>
</dbReference>
<evidence type="ECO:0000313" key="7">
    <source>
        <dbReference type="Proteomes" id="UP000019147"/>
    </source>
</evidence>
<dbReference type="Pfam" id="PF00877">
    <property type="entry name" value="NLPC_P60"/>
    <property type="match status" value="1"/>
</dbReference>
<dbReference type="STRING" id="1143323.M787_004420"/>
<feature type="domain" description="NlpC/P60" evidence="5">
    <location>
        <begin position="133"/>
        <end position="265"/>
    </location>
</feature>
<dbReference type="OrthoDB" id="9813368at2"/>
<dbReference type="GO" id="GO:0006508">
    <property type="term" value="P:proteolysis"/>
    <property type="evidence" value="ECO:0007669"/>
    <property type="project" value="UniProtKB-KW"/>
</dbReference>
<evidence type="ECO:0000256" key="3">
    <source>
        <dbReference type="ARBA" id="ARBA00022801"/>
    </source>
</evidence>
<dbReference type="Gene3D" id="3.90.1720.10">
    <property type="entry name" value="endopeptidase domain like (from Nostoc punctiforme)"/>
    <property type="match status" value="1"/>
</dbReference>
<evidence type="ECO:0000256" key="1">
    <source>
        <dbReference type="ARBA" id="ARBA00007074"/>
    </source>
</evidence>
<dbReference type="eggNOG" id="COG0791">
    <property type="taxonomic scope" value="Bacteria"/>
</dbReference>
<dbReference type="SUPFAM" id="SSF54001">
    <property type="entry name" value="Cysteine proteinases"/>
    <property type="match status" value="1"/>
</dbReference>
<dbReference type="InterPro" id="IPR038765">
    <property type="entry name" value="Papain-like_cys_pep_sf"/>
</dbReference>
<dbReference type="EMBL" id="CP015840">
    <property type="protein sequence ID" value="ANG66550.1"/>
    <property type="molecule type" value="Genomic_DNA"/>
</dbReference>
<dbReference type="PROSITE" id="PS51935">
    <property type="entry name" value="NLPC_P60"/>
    <property type="match status" value="1"/>
</dbReference>
<accession>A0A173E030</accession>
<dbReference type="PANTHER" id="PTHR47053">
    <property type="entry name" value="MUREIN DD-ENDOPEPTIDASE MEPH-RELATED"/>
    <property type="match status" value="1"/>
</dbReference>